<protein>
    <submittedName>
        <fullName evidence="2">Uncharacterized protein</fullName>
    </submittedName>
</protein>
<dbReference type="Proteomes" id="UP000694521">
    <property type="component" value="Unplaced"/>
</dbReference>
<feature type="compositionally biased region" description="Polar residues" evidence="1">
    <location>
        <begin position="27"/>
        <end position="43"/>
    </location>
</feature>
<accession>A0A8B9DTF5</accession>
<name>A0A8B9DTF5_ANSCY</name>
<dbReference type="AlphaFoldDB" id="A0A8B9DTF5"/>
<dbReference type="Ensembl" id="ENSACDT00005013504.1">
    <property type="protein sequence ID" value="ENSACDP00005011241.1"/>
    <property type="gene ID" value="ENSACDG00005008215.1"/>
</dbReference>
<feature type="region of interest" description="Disordered" evidence="1">
    <location>
        <begin position="1"/>
        <end position="43"/>
    </location>
</feature>
<sequence>MEVFKSKEMNSSKASNFSGPLQRENETSQFLRANSHPHSSMSSRVTFTSKLAHTNYITVMVRG</sequence>
<proteinExistence type="predicted"/>
<organism evidence="2 3">
    <name type="scientific">Anser cygnoides</name>
    <name type="common">Swan goose</name>
    <dbReference type="NCBI Taxonomy" id="8845"/>
    <lineage>
        <taxon>Eukaryota</taxon>
        <taxon>Metazoa</taxon>
        <taxon>Chordata</taxon>
        <taxon>Craniata</taxon>
        <taxon>Vertebrata</taxon>
        <taxon>Euteleostomi</taxon>
        <taxon>Archelosauria</taxon>
        <taxon>Archosauria</taxon>
        <taxon>Dinosauria</taxon>
        <taxon>Saurischia</taxon>
        <taxon>Theropoda</taxon>
        <taxon>Coelurosauria</taxon>
        <taxon>Aves</taxon>
        <taxon>Neognathae</taxon>
        <taxon>Galloanserae</taxon>
        <taxon>Anseriformes</taxon>
        <taxon>Anatidae</taxon>
        <taxon>Anserinae</taxon>
        <taxon>Anser</taxon>
    </lineage>
</organism>
<evidence type="ECO:0000313" key="3">
    <source>
        <dbReference type="Proteomes" id="UP000694521"/>
    </source>
</evidence>
<keyword evidence="3" id="KW-1185">Reference proteome</keyword>
<evidence type="ECO:0000313" key="2">
    <source>
        <dbReference type="Ensembl" id="ENSACDP00005011241.1"/>
    </source>
</evidence>
<evidence type="ECO:0000256" key="1">
    <source>
        <dbReference type="SAM" id="MobiDB-lite"/>
    </source>
</evidence>
<reference evidence="2" key="1">
    <citation type="submission" date="2025-08" db="UniProtKB">
        <authorList>
            <consortium name="Ensembl"/>
        </authorList>
    </citation>
    <scope>IDENTIFICATION</scope>
</reference>
<reference evidence="2" key="2">
    <citation type="submission" date="2025-09" db="UniProtKB">
        <authorList>
            <consortium name="Ensembl"/>
        </authorList>
    </citation>
    <scope>IDENTIFICATION</scope>
</reference>
<feature type="compositionally biased region" description="Basic and acidic residues" evidence="1">
    <location>
        <begin position="1"/>
        <end position="10"/>
    </location>
</feature>